<dbReference type="GO" id="GO:0008881">
    <property type="term" value="F:glutamate racemase activity"/>
    <property type="evidence" value="ECO:0007669"/>
    <property type="project" value="UniProtKB-EC"/>
</dbReference>
<comment type="function">
    <text evidence="7">Provides the (R)-glutamate required for cell wall biosynthesis.</text>
</comment>
<dbReference type="InterPro" id="IPR001920">
    <property type="entry name" value="Asp/Glu_race"/>
</dbReference>
<reference evidence="8 9" key="1">
    <citation type="journal article" date="2021" name="Sci. Rep.">
        <title>The distribution of antibiotic resistance genes in chicken gut microbiota commensals.</title>
        <authorList>
            <person name="Juricova H."/>
            <person name="Matiasovicova J."/>
            <person name="Kubasova T."/>
            <person name="Cejkova D."/>
            <person name="Rychlik I."/>
        </authorList>
    </citation>
    <scope>NUCLEOTIDE SEQUENCE [LARGE SCALE GENOMIC DNA]</scope>
    <source>
        <strain evidence="8 9">An435</strain>
    </source>
</reference>
<dbReference type="PROSITE" id="PS00924">
    <property type="entry name" value="ASP_GLU_RACEMASE_2"/>
    <property type="match status" value="1"/>
</dbReference>
<keyword evidence="3 7" id="KW-0133">Cell shape</keyword>
<feature type="binding site" evidence="7">
    <location>
        <begin position="187"/>
        <end position="188"/>
    </location>
    <ligand>
        <name>substrate</name>
    </ligand>
</feature>
<dbReference type="InterPro" id="IPR018187">
    <property type="entry name" value="Asp/Glu_racemase_AS_1"/>
</dbReference>
<sequence length="258" mass="28671">MDKKDLPIGFLDSGVGGLSVMREAIKIMPNENYIYFGDSKNAPYGVKPTKEIRDLTFNVVDFLIEKGIKGLVVACNTATSAAVSELRRVYPDIPLVGIEPAIKPAVELNRDGKILIMATPMTIKQEKFNLLLNKYKEKAEIIPIPCAGLMEFIENGVLSGKELEEYLEEKLSLYNKDDISSIVLGCTHYPFVKDTIAKIVGSNVAIMDGGEGTAREIKRRLKEKDLLTDRTETGNITIYNSLDDQRVIDLSLKLIEQS</sequence>
<dbReference type="InterPro" id="IPR033134">
    <property type="entry name" value="Asp/Glu_racemase_AS_2"/>
</dbReference>
<name>A0ABS2FEQ0_9CLOT</name>
<dbReference type="Pfam" id="PF01177">
    <property type="entry name" value="Asp_Glu_race"/>
    <property type="match status" value="1"/>
</dbReference>
<feature type="binding site" evidence="7">
    <location>
        <begin position="12"/>
        <end position="13"/>
    </location>
    <ligand>
        <name>substrate</name>
    </ligand>
</feature>
<dbReference type="EC" id="5.1.1.3" evidence="2 7"/>
<dbReference type="HAMAP" id="MF_00258">
    <property type="entry name" value="Glu_racemase"/>
    <property type="match status" value="1"/>
</dbReference>
<proteinExistence type="inferred from homology"/>
<dbReference type="Gene3D" id="3.40.50.1860">
    <property type="match status" value="2"/>
</dbReference>
<accession>A0ABS2FEQ0</accession>
<evidence type="ECO:0000313" key="9">
    <source>
        <dbReference type="Proteomes" id="UP000767334"/>
    </source>
</evidence>
<gene>
    <name evidence="7" type="primary">murI</name>
    <name evidence="8" type="ORF">H6A19_03730</name>
</gene>
<comment type="catalytic activity">
    <reaction evidence="1 7">
        <text>L-glutamate = D-glutamate</text>
        <dbReference type="Rhea" id="RHEA:12813"/>
        <dbReference type="ChEBI" id="CHEBI:29985"/>
        <dbReference type="ChEBI" id="CHEBI:29986"/>
        <dbReference type="EC" id="5.1.1.3"/>
    </reaction>
</comment>
<feature type="active site" description="Proton donor/acceptor" evidence="7">
    <location>
        <position position="75"/>
    </location>
</feature>
<organism evidence="8 9">
    <name type="scientific">Clostridium saudiense</name>
    <dbReference type="NCBI Taxonomy" id="1414720"/>
    <lineage>
        <taxon>Bacteria</taxon>
        <taxon>Bacillati</taxon>
        <taxon>Bacillota</taxon>
        <taxon>Clostridia</taxon>
        <taxon>Eubacteriales</taxon>
        <taxon>Clostridiaceae</taxon>
        <taxon>Clostridium</taxon>
    </lineage>
</organism>
<feature type="active site" description="Proton donor/acceptor" evidence="7">
    <location>
        <position position="186"/>
    </location>
</feature>
<dbReference type="EMBL" id="JACJLL010000013">
    <property type="protein sequence ID" value="MBM6818456.1"/>
    <property type="molecule type" value="Genomic_DNA"/>
</dbReference>
<evidence type="ECO:0000256" key="1">
    <source>
        <dbReference type="ARBA" id="ARBA00001602"/>
    </source>
</evidence>
<keyword evidence="4 7" id="KW-0573">Peptidoglycan synthesis</keyword>
<evidence type="ECO:0000256" key="4">
    <source>
        <dbReference type="ARBA" id="ARBA00022984"/>
    </source>
</evidence>
<dbReference type="PANTHER" id="PTHR21198">
    <property type="entry name" value="GLUTAMATE RACEMASE"/>
    <property type="match status" value="1"/>
</dbReference>
<protein>
    <recommendedName>
        <fullName evidence="2 7">Glutamate racemase</fullName>
        <ecNumber evidence="2 7">5.1.1.3</ecNumber>
    </recommendedName>
</protein>
<feature type="binding site" evidence="7">
    <location>
        <begin position="76"/>
        <end position="77"/>
    </location>
    <ligand>
        <name>substrate</name>
    </ligand>
</feature>
<dbReference type="PANTHER" id="PTHR21198:SF3">
    <property type="entry name" value="GLUTAMATE RACEMASE"/>
    <property type="match status" value="1"/>
</dbReference>
<dbReference type="InterPro" id="IPR004391">
    <property type="entry name" value="Glu_race"/>
</dbReference>
<evidence type="ECO:0000256" key="5">
    <source>
        <dbReference type="ARBA" id="ARBA00023235"/>
    </source>
</evidence>
<dbReference type="Proteomes" id="UP000767334">
    <property type="component" value="Unassembled WGS sequence"/>
</dbReference>
<dbReference type="InterPro" id="IPR015942">
    <property type="entry name" value="Asp/Glu/hydantoin_racemase"/>
</dbReference>
<feature type="binding site" evidence="7">
    <location>
        <begin position="44"/>
        <end position="45"/>
    </location>
    <ligand>
        <name>substrate</name>
    </ligand>
</feature>
<keyword evidence="9" id="KW-1185">Reference proteome</keyword>
<dbReference type="SUPFAM" id="SSF53681">
    <property type="entry name" value="Aspartate/glutamate racemase"/>
    <property type="match status" value="2"/>
</dbReference>
<comment type="pathway">
    <text evidence="7">Cell wall biogenesis; peptidoglycan biosynthesis.</text>
</comment>
<evidence type="ECO:0000256" key="2">
    <source>
        <dbReference type="ARBA" id="ARBA00013090"/>
    </source>
</evidence>
<keyword evidence="5 7" id="KW-0413">Isomerase</keyword>
<dbReference type="NCBIfam" id="TIGR00067">
    <property type="entry name" value="glut_race"/>
    <property type="match status" value="1"/>
</dbReference>
<dbReference type="RefSeq" id="WP_148324040.1">
    <property type="nucleotide sequence ID" value="NZ_JACJLL010000013.1"/>
</dbReference>
<evidence type="ECO:0000256" key="7">
    <source>
        <dbReference type="HAMAP-Rule" id="MF_00258"/>
    </source>
</evidence>
<evidence type="ECO:0000256" key="3">
    <source>
        <dbReference type="ARBA" id="ARBA00022960"/>
    </source>
</evidence>
<dbReference type="PROSITE" id="PS00923">
    <property type="entry name" value="ASP_GLU_RACEMASE_1"/>
    <property type="match status" value="1"/>
</dbReference>
<keyword evidence="6 7" id="KW-0961">Cell wall biogenesis/degradation</keyword>
<comment type="similarity">
    <text evidence="7">Belongs to the aspartate/glutamate racemases family.</text>
</comment>
<evidence type="ECO:0000313" key="8">
    <source>
        <dbReference type="EMBL" id="MBM6818456.1"/>
    </source>
</evidence>
<comment type="caution">
    <text evidence="8">The sequence shown here is derived from an EMBL/GenBank/DDBJ whole genome shotgun (WGS) entry which is preliminary data.</text>
</comment>
<evidence type="ECO:0000256" key="6">
    <source>
        <dbReference type="ARBA" id="ARBA00023316"/>
    </source>
</evidence>